<evidence type="ECO:0000313" key="13">
    <source>
        <dbReference type="Proteomes" id="UP000196158"/>
    </source>
</evidence>
<evidence type="ECO:0000256" key="9">
    <source>
        <dbReference type="ARBA" id="ARBA00023136"/>
    </source>
</evidence>
<keyword evidence="4 11" id="KW-0813">Transport</keyword>
<keyword evidence="5 11" id="KW-0963">Cytoplasm</keyword>
<dbReference type="Proteomes" id="UP000196158">
    <property type="component" value="Unassembled WGS sequence"/>
</dbReference>
<dbReference type="STRING" id="1789683.A0A1X7QXY3"/>
<evidence type="ECO:0000256" key="5">
    <source>
        <dbReference type="ARBA" id="ARBA00022490"/>
    </source>
</evidence>
<accession>A0A1X7QXY3</accession>
<dbReference type="PIRSF" id="PIRSF016478">
    <property type="entry name" value="Coatomer_esu"/>
    <property type="match status" value="1"/>
</dbReference>
<dbReference type="PANTHER" id="PTHR10805">
    <property type="entry name" value="COATOMER SUBUNIT EPSILON"/>
    <property type="match status" value="1"/>
</dbReference>
<evidence type="ECO:0000256" key="10">
    <source>
        <dbReference type="ARBA" id="ARBA00023329"/>
    </source>
</evidence>
<evidence type="ECO:0000256" key="4">
    <source>
        <dbReference type="ARBA" id="ARBA00022448"/>
    </source>
</evidence>
<dbReference type="GO" id="GO:0000139">
    <property type="term" value="C:Golgi membrane"/>
    <property type="evidence" value="ECO:0007669"/>
    <property type="project" value="UniProtKB-SubCell"/>
</dbReference>
<evidence type="ECO:0000256" key="8">
    <source>
        <dbReference type="ARBA" id="ARBA00023034"/>
    </source>
</evidence>
<keyword evidence="6 11" id="KW-0931">ER-Golgi transport</keyword>
<evidence type="ECO:0000256" key="11">
    <source>
        <dbReference type="PIRNR" id="PIRNR016478"/>
    </source>
</evidence>
<dbReference type="GO" id="GO:0030126">
    <property type="term" value="C:COPI vesicle coat"/>
    <property type="evidence" value="ECO:0007669"/>
    <property type="project" value="TreeGrafter"/>
</dbReference>
<dbReference type="Gene3D" id="1.25.40.10">
    <property type="entry name" value="Tetratricopeptide repeat domain"/>
    <property type="match status" value="1"/>
</dbReference>
<dbReference type="GO" id="GO:0006890">
    <property type="term" value="P:retrograde vesicle-mediated transport, Golgi to endoplasmic reticulum"/>
    <property type="evidence" value="ECO:0007669"/>
    <property type="project" value="UniProtKB-UniRule"/>
</dbReference>
<dbReference type="GO" id="GO:0006888">
    <property type="term" value="P:endoplasmic reticulum to Golgi vesicle-mediated transport"/>
    <property type="evidence" value="ECO:0007669"/>
    <property type="project" value="TreeGrafter"/>
</dbReference>
<evidence type="ECO:0000256" key="7">
    <source>
        <dbReference type="ARBA" id="ARBA00022927"/>
    </source>
</evidence>
<name>A0A1X7QXY3_9SACH</name>
<gene>
    <name evidence="12" type="ORF">KASA_0Q07722G</name>
</gene>
<comment type="subcellular location">
    <subcellularLocation>
        <location evidence="2">Cytoplasmic vesicle</location>
        <location evidence="2">COPI-coated vesicle membrane</location>
        <topology evidence="2">Peripheral membrane protein</topology>
        <orientation evidence="2">Cytoplasmic side</orientation>
    </subcellularLocation>
    <subcellularLocation>
        <location evidence="1">Golgi apparatus membrane</location>
        <topology evidence="1">Peripheral membrane protein</topology>
        <orientation evidence="1">Cytoplasmic side</orientation>
    </subcellularLocation>
</comment>
<dbReference type="InterPro" id="IPR011990">
    <property type="entry name" value="TPR-like_helical_dom_sf"/>
</dbReference>
<evidence type="ECO:0000256" key="3">
    <source>
        <dbReference type="ARBA" id="ARBA00008827"/>
    </source>
</evidence>
<sequence>MDYFNVIQHYYSGNYTDCLNEIEKTSNSDDNILTYYNGMSQLALKKYTPGSSASNLGKSMDAFASFLENKDASKLKSSITVGSSNGFELSLLATTLTILGELNEALDLCIEGLDSITTEEDRTSNGYIELSLLAVQIAILKGDQAAATNIFYSIEQRLTLNNEAEIIQNLAEAYVKFGKNEDTSGLNFYYFEELAQTNPNWKTQLGLLNLHLQQGNINEAQGIIDVLESDYYQVEQTDSAETFKPHFFACKITLAAMQGLNNVETLKKELLVLDPEHPLIKNDKDMNNRFDELVAKFKN</sequence>
<dbReference type="AlphaFoldDB" id="A0A1X7QXY3"/>
<evidence type="ECO:0000313" key="12">
    <source>
        <dbReference type="EMBL" id="SMN18315.1"/>
    </source>
</evidence>
<keyword evidence="7 11" id="KW-0653">Protein transport</keyword>
<keyword evidence="8 11" id="KW-0333">Golgi apparatus</keyword>
<protein>
    <recommendedName>
        <fullName evidence="11">Coatomer subunit epsilon</fullName>
    </recommendedName>
</protein>
<keyword evidence="13" id="KW-1185">Reference proteome</keyword>
<dbReference type="GO" id="GO:0015031">
    <property type="term" value="P:protein transport"/>
    <property type="evidence" value="ECO:0007669"/>
    <property type="project" value="UniProtKB-UniRule"/>
</dbReference>
<dbReference type="OrthoDB" id="310217at2759"/>
<dbReference type="PANTHER" id="PTHR10805:SF0">
    <property type="entry name" value="COATOMER SUBUNIT EPSILON"/>
    <property type="match status" value="1"/>
</dbReference>
<organism evidence="12 13">
    <name type="scientific">Maudiozyma saulgeensis</name>
    <dbReference type="NCBI Taxonomy" id="1789683"/>
    <lineage>
        <taxon>Eukaryota</taxon>
        <taxon>Fungi</taxon>
        <taxon>Dikarya</taxon>
        <taxon>Ascomycota</taxon>
        <taxon>Saccharomycotina</taxon>
        <taxon>Saccharomycetes</taxon>
        <taxon>Saccharomycetales</taxon>
        <taxon>Saccharomycetaceae</taxon>
        <taxon>Maudiozyma</taxon>
    </lineage>
</organism>
<dbReference type="InterPro" id="IPR006822">
    <property type="entry name" value="Coatomer_esu"/>
</dbReference>
<keyword evidence="10 11" id="KW-0968">Cytoplasmic vesicle</keyword>
<evidence type="ECO:0000256" key="2">
    <source>
        <dbReference type="ARBA" id="ARBA00004347"/>
    </source>
</evidence>
<evidence type="ECO:0000256" key="1">
    <source>
        <dbReference type="ARBA" id="ARBA00004255"/>
    </source>
</evidence>
<keyword evidence="9 11" id="KW-0472">Membrane</keyword>
<dbReference type="EMBL" id="FXLY01000002">
    <property type="protein sequence ID" value="SMN18315.1"/>
    <property type="molecule type" value="Genomic_DNA"/>
</dbReference>
<reference evidence="12 13" key="1">
    <citation type="submission" date="2017-04" db="EMBL/GenBank/DDBJ databases">
        <authorList>
            <person name="Afonso C.L."/>
            <person name="Miller P.J."/>
            <person name="Scott M.A."/>
            <person name="Spackman E."/>
            <person name="Goraichik I."/>
            <person name="Dimitrov K.M."/>
            <person name="Suarez D.L."/>
            <person name="Swayne D.E."/>
        </authorList>
    </citation>
    <scope>NUCLEOTIDE SEQUENCE [LARGE SCALE GENOMIC DNA]</scope>
</reference>
<dbReference type="Pfam" id="PF04733">
    <property type="entry name" value="Coatomer_E"/>
    <property type="match status" value="1"/>
</dbReference>
<dbReference type="GO" id="GO:0005198">
    <property type="term" value="F:structural molecule activity"/>
    <property type="evidence" value="ECO:0007669"/>
    <property type="project" value="UniProtKB-UniRule"/>
</dbReference>
<proteinExistence type="inferred from homology"/>
<dbReference type="GO" id="GO:0006891">
    <property type="term" value="P:intra-Golgi vesicle-mediated transport"/>
    <property type="evidence" value="ECO:0007669"/>
    <property type="project" value="TreeGrafter"/>
</dbReference>
<comment type="function">
    <text evidence="11">The coatomer is a cytosolic protein complex that binds to dilysine motifs and reversibly associates with Golgi non-clathrin-coated vesicles, which further mediate biosynthetic protein transport from the ER, via the Golgi up to the trans Golgi network. The coatomer complex is required for budding from Golgi membranes, and is essential for the retrograde Golgi-to-ER transport of dilysine-tagged proteins.</text>
</comment>
<evidence type="ECO:0000256" key="6">
    <source>
        <dbReference type="ARBA" id="ARBA00022892"/>
    </source>
</evidence>
<comment type="similarity">
    <text evidence="3 11">Belongs to the COPE family.</text>
</comment>